<evidence type="ECO:0000313" key="2">
    <source>
        <dbReference type="Proteomes" id="UP000593565"/>
    </source>
</evidence>
<name>A0A7J6BF51_AMEME</name>
<proteinExistence type="predicted"/>
<dbReference type="Proteomes" id="UP000593565">
    <property type="component" value="Unassembled WGS sequence"/>
</dbReference>
<dbReference type="AlphaFoldDB" id="A0A7J6BF51"/>
<keyword evidence="2" id="KW-1185">Reference proteome</keyword>
<protein>
    <submittedName>
        <fullName evidence="1">Uncharacterized protein</fullName>
    </submittedName>
</protein>
<dbReference type="EMBL" id="JAAGNN010000002">
    <property type="protein sequence ID" value="KAF4092731.1"/>
    <property type="molecule type" value="Genomic_DNA"/>
</dbReference>
<evidence type="ECO:0000313" key="1">
    <source>
        <dbReference type="EMBL" id="KAF4092731.1"/>
    </source>
</evidence>
<organism evidence="1 2">
    <name type="scientific">Ameiurus melas</name>
    <name type="common">Black bullhead</name>
    <name type="synonym">Silurus melas</name>
    <dbReference type="NCBI Taxonomy" id="219545"/>
    <lineage>
        <taxon>Eukaryota</taxon>
        <taxon>Metazoa</taxon>
        <taxon>Chordata</taxon>
        <taxon>Craniata</taxon>
        <taxon>Vertebrata</taxon>
        <taxon>Euteleostomi</taxon>
        <taxon>Actinopterygii</taxon>
        <taxon>Neopterygii</taxon>
        <taxon>Teleostei</taxon>
        <taxon>Ostariophysi</taxon>
        <taxon>Siluriformes</taxon>
        <taxon>Ictaluridae</taxon>
        <taxon>Ameiurus</taxon>
    </lineage>
</organism>
<reference evidence="1 2" key="1">
    <citation type="submission" date="2020-02" db="EMBL/GenBank/DDBJ databases">
        <title>A chromosome-scale genome assembly of the black bullhead catfish (Ameiurus melas).</title>
        <authorList>
            <person name="Wen M."/>
            <person name="Zham M."/>
            <person name="Cabau C."/>
            <person name="Klopp C."/>
            <person name="Donnadieu C."/>
            <person name="Roques C."/>
            <person name="Bouchez O."/>
            <person name="Lampietro C."/>
            <person name="Jouanno E."/>
            <person name="Herpin A."/>
            <person name="Louis A."/>
            <person name="Berthelot C."/>
            <person name="Parey E."/>
            <person name="Roest-Crollius H."/>
            <person name="Braasch I."/>
            <person name="Postlethwait J."/>
            <person name="Robinson-Rechavi M."/>
            <person name="Echchiki A."/>
            <person name="Begum T."/>
            <person name="Montfort J."/>
            <person name="Schartl M."/>
            <person name="Bobe J."/>
            <person name="Guiguen Y."/>
        </authorList>
    </citation>
    <scope>NUCLEOTIDE SEQUENCE [LARGE SCALE GENOMIC DNA]</scope>
    <source>
        <strain evidence="1">M_S1</strain>
        <tissue evidence="1">Blood</tissue>
    </source>
</reference>
<gene>
    <name evidence="1" type="ORF">AMELA_G00024670</name>
</gene>
<accession>A0A7J6BF51</accession>
<comment type="caution">
    <text evidence="1">The sequence shown here is derived from an EMBL/GenBank/DDBJ whole genome shotgun (WGS) entry which is preliminary data.</text>
</comment>
<sequence>MKNALPTCLGRWITAISRVFKCWHRSDHNVQLSLEETVLCSHLSSVQPWVLNEDDGGMILHHIQPPI</sequence>